<dbReference type="PANTHER" id="PTHR12640">
    <property type="entry name" value="RIBOPHORIN II"/>
    <property type="match status" value="1"/>
</dbReference>
<reference evidence="10 11" key="1">
    <citation type="submission" date="2020-04" db="EMBL/GenBank/DDBJ databases">
        <title>Perkinsus olseni comparative genomics.</title>
        <authorList>
            <person name="Bogema D.R."/>
        </authorList>
    </citation>
    <scope>NUCLEOTIDE SEQUENCE [LARGE SCALE GENOMIC DNA]</scope>
    <source>
        <strain evidence="10">ATCC PRA-205</strain>
    </source>
</reference>
<dbReference type="PANTHER" id="PTHR12640:SF0">
    <property type="entry name" value="DOLICHYL-DIPHOSPHOOLIGOSACCHARIDE--PROTEIN GLYCOSYLTRANSFERASE SUBUNIT 2"/>
    <property type="match status" value="1"/>
</dbReference>
<sequence>MTGKRSVELAGFDLVDCRLISRPSRSGYRELVQLCEDQWCHATATTDLTERAFLSTMALFAEIGRDAFSERLVQLILSWSMETDRVARLNNLDSIQLSGLLARICGSGDSHETEVVGKAADMIDAVYDHACHELNLREWTPSEFSIFVSRLAAAGDAGLYDAEGLSHTISLHVQRHGHEYDCRHLTLVTEALSKLSSRVQEANALGPLWHEISSRLTVFQAKQLLTIGIAMSKFTRDTATAIQYRNFPSLTGAFLKDGTLLASLDTCSRVSLISAWSRVGALTGSLLEAVASGITDSASFKHPIRDASRILFSLYCINLHSLMRNAGPSTQALVRHCKESLEAEAPFAPSVAPEDLVRVLISICASSVISSPTTASRSDLVARSALEALAKFHYKWLMDFLGEGGPSRSMFTMAAAWLAEGGFSGDCQGMMDEGTNSRLADLLAELNVPERAARIDLPVAGHYGSDALTMQEQSIYRRLGVNAVAMVPTPPFTVRLATRQGVAIEVLGEREVLGQREDLVAWTRIRLTLLANRGWKVVLLRPSERVGMKNADSLYELALSGSRKVYELGPGRLCSDFHTKLMKLLFVLIFSVLRHRVDGAGHLSGQRSASENSDGPESPEPTRRSILRSPTRRNSSKKRRRGRRDCPDSPGGYPTNDDDDFYDDPRMSLSIDQPDGYPIAVSILPSAAAAGDVAVLEKCVVDSGTGVTAVQWKSGSKTGTVSKDAAISDNGHPSVSCDLSTAEFYPAQVALMVKFREGEDIVGAPDVQVIEMARTSTSSRTYTAKIPVAGAGAMTPRDGKYDLSILVGDHRMPKGLQQNLGTVPFVFHQAAKEALSKSGIPESSDTHVATKLAGRYLPLPLIAHTFKPPQKTPPVAITAVFVALTTVIPLLAFLRGLGLLKVNTKLWKIDLHGMVFFGALAAYLAVLGMFFLFLNLMQTMALCLLLLPVAVISGNKVLCQSRAHRLGGATN</sequence>
<evidence type="ECO:0000313" key="11">
    <source>
        <dbReference type="Proteomes" id="UP000574390"/>
    </source>
</evidence>
<evidence type="ECO:0000256" key="2">
    <source>
        <dbReference type="ARBA" id="ARBA00022692"/>
    </source>
</evidence>
<name>A0A7J6RRJ4_PEROL</name>
<evidence type="ECO:0000256" key="3">
    <source>
        <dbReference type="ARBA" id="ARBA00022729"/>
    </source>
</evidence>
<evidence type="ECO:0000256" key="8">
    <source>
        <dbReference type="SAM" id="Phobius"/>
    </source>
</evidence>
<comment type="subcellular location">
    <subcellularLocation>
        <location evidence="1">Endoplasmic reticulum membrane</location>
        <topology evidence="1">Multi-pass membrane protein</topology>
    </subcellularLocation>
</comment>
<feature type="transmembrane region" description="Helical" evidence="8">
    <location>
        <begin position="914"/>
        <end position="933"/>
    </location>
</feature>
<comment type="caution">
    <text evidence="10">The sequence shown here is derived from an EMBL/GenBank/DDBJ whole genome shotgun (WGS) entry which is preliminary data.</text>
</comment>
<evidence type="ECO:0000259" key="9">
    <source>
        <dbReference type="Pfam" id="PF25147"/>
    </source>
</evidence>
<keyword evidence="3" id="KW-0732">Signal</keyword>
<feature type="region of interest" description="Disordered" evidence="7">
    <location>
        <begin position="602"/>
        <end position="668"/>
    </location>
</feature>
<feature type="compositionally biased region" description="Basic residues" evidence="7">
    <location>
        <begin position="630"/>
        <end position="643"/>
    </location>
</feature>
<evidence type="ECO:0000256" key="4">
    <source>
        <dbReference type="ARBA" id="ARBA00022824"/>
    </source>
</evidence>
<feature type="domain" description="Ribophorin II C-terminal" evidence="9">
    <location>
        <begin position="866"/>
        <end position="965"/>
    </location>
</feature>
<evidence type="ECO:0000256" key="1">
    <source>
        <dbReference type="ARBA" id="ARBA00004477"/>
    </source>
</evidence>
<dbReference type="InterPro" id="IPR008814">
    <property type="entry name" value="Swp1"/>
</dbReference>
<gene>
    <name evidence="10" type="ORF">FOZ62_026808</name>
</gene>
<dbReference type="GO" id="GO:0006487">
    <property type="term" value="P:protein N-linked glycosylation"/>
    <property type="evidence" value="ECO:0007669"/>
    <property type="project" value="TreeGrafter"/>
</dbReference>
<dbReference type="InterPro" id="IPR056790">
    <property type="entry name" value="Ribophorin_II_C"/>
</dbReference>
<evidence type="ECO:0000256" key="7">
    <source>
        <dbReference type="SAM" id="MobiDB-lite"/>
    </source>
</evidence>
<keyword evidence="4" id="KW-0256">Endoplasmic reticulum</keyword>
<dbReference type="EMBL" id="JABANM010020105">
    <property type="protein sequence ID" value="KAF4723389.1"/>
    <property type="molecule type" value="Genomic_DNA"/>
</dbReference>
<organism evidence="10 11">
    <name type="scientific">Perkinsus olseni</name>
    <name type="common">Perkinsus atlanticus</name>
    <dbReference type="NCBI Taxonomy" id="32597"/>
    <lineage>
        <taxon>Eukaryota</taxon>
        <taxon>Sar</taxon>
        <taxon>Alveolata</taxon>
        <taxon>Perkinsozoa</taxon>
        <taxon>Perkinsea</taxon>
        <taxon>Perkinsida</taxon>
        <taxon>Perkinsidae</taxon>
        <taxon>Perkinsus</taxon>
    </lineage>
</organism>
<keyword evidence="5 8" id="KW-1133">Transmembrane helix</keyword>
<feature type="compositionally biased region" description="Polar residues" evidence="7">
    <location>
        <begin position="605"/>
        <end position="615"/>
    </location>
</feature>
<feature type="transmembrane region" description="Helical" evidence="8">
    <location>
        <begin position="875"/>
        <end position="894"/>
    </location>
</feature>
<evidence type="ECO:0000256" key="5">
    <source>
        <dbReference type="ARBA" id="ARBA00022989"/>
    </source>
</evidence>
<feature type="transmembrane region" description="Helical" evidence="8">
    <location>
        <begin position="939"/>
        <end position="958"/>
    </location>
</feature>
<accession>A0A7J6RRJ4</accession>
<dbReference type="AlphaFoldDB" id="A0A7J6RRJ4"/>
<proteinExistence type="predicted"/>
<dbReference type="Pfam" id="PF25147">
    <property type="entry name" value="Ribophorin_II_C"/>
    <property type="match status" value="1"/>
</dbReference>
<dbReference type="Proteomes" id="UP000574390">
    <property type="component" value="Unassembled WGS sequence"/>
</dbReference>
<dbReference type="GO" id="GO:0008250">
    <property type="term" value="C:oligosaccharyltransferase complex"/>
    <property type="evidence" value="ECO:0007669"/>
    <property type="project" value="InterPro"/>
</dbReference>
<keyword evidence="6 8" id="KW-0472">Membrane</keyword>
<protein>
    <recommendedName>
        <fullName evidence="9">Ribophorin II C-terminal domain-containing protein</fullName>
    </recommendedName>
</protein>
<evidence type="ECO:0000313" key="10">
    <source>
        <dbReference type="EMBL" id="KAF4723389.1"/>
    </source>
</evidence>
<evidence type="ECO:0000256" key="6">
    <source>
        <dbReference type="ARBA" id="ARBA00023136"/>
    </source>
</evidence>
<keyword evidence="2 8" id="KW-0812">Transmembrane</keyword>